<dbReference type="RefSeq" id="XP_001830076.2">
    <property type="nucleotide sequence ID" value="XM_001830024.2"/>
</dbReference>
<evidence type="ECO:0000313" key="2">
    <source>
        <dbReference type="EMBL" id="EAU91741.2"/>
    </source>
</evidence>
<sequence length="474" mass="55060">MPWPLGFVQPPVEILQQIFDRTFPPHYLLEQDHALDEFSYACLVTSEQKSHMSVCKEWYNIVKPYLYEYIQIRHPIQLFLLLKSLKQHPDNQSLIKVLHINCMISITWQHKFGKTLQSVVDRAPNLREFSMRRWNLPWADSCSIPCGLRFPVFKHEPMSHLKIVYDSSLKVGVLSRDFLDHGSGVFDRLTQLSLDVNIQRYFADRQDRPLKVNLPRLETLECRYRFLGLKGTWRMPRLRRVMLQLPTLRPPSVEELSGILKEFFTAHGKGLKELQLESEGGSYLISTGYNPGPALDVLDLAILCPSLDHLILDGYLIFGYQTFAHPALRWIDVWCAAPTDRNWRPEIEAYYRDIRNRYPIGTQLFPSLRRVRILDYQLHHLQDLPYRLPPWSVISPRDSYEVRFMDLCIIHEVGGVYAFKPPEESGYGSEDSSYDGGEWEYATSSGYETSGSELREMSTDEDGGLELFSGFDSD</sequence>
<feature type="compositionally biased region" description="Polar residues" evidence="1">
    <location>
        <begin position="442"/>
        <end position="452"/>
    </location>
</feature>
<dbReference type="HOGENOM" id="CLU_030668_0_0_1"/>
<dbReference type="Proteomes" id="UP000001861">
    <property type="component" value="Unassembled WGS sequence"/>
</dbReference>
<dbReference type="eggNOG" id="ENOG502RBJE">
    <property type="taxonomic scope" value="Eukaryota"/>
</dbReference>
<proteinExistence type="predicted"/>
<feature type="compositionally biased region" description="Low complexity" evidence="1">
    <location>
        <begin position="425"/>
        <end position="436"/>
    </location>
</feature>
<name>A8N5D1_COPC7</name>
<dbReference type="EMBL" id="AACS02000003">
    <property type="protein sequence ID" value="EAU91741.2"/>
    <property type="molecule type" value="Genomic_DNA"/>
</dbReference>
<dbReference type="OMA" id="HLACEIS"/>
<dbReference type="VEuPathDB" id="FungiDB:CC1G_04509"/>
<evidence type="ECO:0000256" key="1">
    <source>
        <dbReference type="SAM" id="MobiDB-lite"/>
    </source>
</evidence>
<accession>A8N5D1</accession>
<dbReference type="KEGG" id="cci:CC1G_04509"/>
<dbReference type="OrthoDB" id="3258555at2759"/>
<keyword evidence="3" id="KW-1185">Reference proteome</keyword>
<organism evidence="2 3">
    <name type="scientific">Coprinopsis cinerea (strain Okayama-7 / 130 / ATCC MYA-4618 / FGSC 9003)</name>
    <name type="common">Inky cap fungus</name>
    <name type="synonym">Hormographiella aspergillata</name>
    <dbReference type="NCBI Taxonomy" id="240176"/>
    <lineage>
        <taxon>Eukaryota</taxon>
        <taxon>Fungi</taxon>
        <taxon>Dikarya</taxon>
        <taxon>Basidiomycota</taxon>
        <taxon>Agaricomycotina</taxon>
        <taxon>Agaricomycetes</taxon>
        <taxon>Agaricomycetidae</taxon>
        <taxon>Agaricales</taxon>
        <taxon>Agaricineae</taxon>
        <taxon>Psathyrellaceae</taxon>
        <taxon>Coprinopsis</taxon>
    </lineage>
</organism>
<dbReference type="GeneID" id="6006514"/>
<comment type="caution">
    <text evidence="2">The sequence shown here is derived from an EMBL/GenBank/DDBJ whole genome shotgun (WGS) entry which is preliminary data.</text>
</comment>
<gene>
    <name evidence="2" type="ORF">CC1G_04509</name>
</gene>
<protein>
    <submittedName>
        <fullName evidence="2">Uncharacterized protein</fullName>
    </submittedName>
</protein>
<dbReference type="InParanoid" id="A8N5D1"/>
<reference evidence="2 3" key="1">
    <citation type="journal article" date="2010" name="Proc. Natl. Acad. Sci. U.S.A.">
        <title>Insights into evolution of multicellular fungi from the assembled chromosomes of the mushroom Coprinopsis cinerea (Coprinus cinereus).</title>
        <authorList>
            <person name="Stajich J.E."/>
            <person name="Wilke S.K."/>
            <person name="Ahren D."/>
            <person name="Au C.H."/>
            <person name="Birren B.W."/>
            <person name="Borodovsky M."/>
            <person name="Burns C."/>
            <person name="Canback B."/>
            <person name="Casselton L.A."/>
            <person name="Cheng C.K."/>
            <person name="Deng J."/>
            <person name="Dietrich F.S."/>
            <person name="Fargo D.C."/>
            <person name="Farman M.L."/>
            <person name="Gathman A.C."/>
            <person name="Goldberg J."/>
            <person name="Guigo R."/>
            <person name="Hoegger P.J."/>
            <person name="Hooker J.B."/>
            <person name="Huggins A."/>
            <person name="James T.Y."/>
            <person name="Kamada T."/>
            <person name="Kilaru S."/>
            <person name="Kodira C."/>
            <person name="Kues U."/>
            <person name="Kupfer D."/>
            <person name="Kwan H.S."/>
            <person name="Lomsadze A."/>
            <person name="Li W."/>
            <person name="Lilly W.W."/>
            <person name="Ma L.J."/>
            <person name="Mackey A.J."/>
            <person name="Manning G."/>
            <person name="Martin F."/>
            <person name="Muraguchi H."/>
            <person name="Natvig D.O."/>
            <person name="Palmerini H."/>
            <person name="Ramesh M.A."/>
            <person name="Rehmeyer C.J."/>
            <person name="Roe B.A."/>
            <person name="Shenoy N."/>
            <person name="Stanke M."/>
            <person name="Ter-Hovhannisyan V."/>
            <person name="Tunlid A."/>
            <person name="Velagapudi R."/>
            <person name="Vision T.J."/>
            <person name="Zeng Q."/>
            <person name="Zolan M.E."/>
            <person name="Pukkila P.J."/>
        </authorList>
    </citation>
    <scope>NUCLEOTIDE SEQUENCE [LARGE SCALE GENOMIC DNA]</scope>
    <source>
        <strain evidence="3">Okayama-7 / 130 / ATCC MYA-4618 / FGSC 9003</strain>
    </source>
</reference>
<feature type="region of interest" description="Disordered" evidence="1">
    <location>
        <begin position="425"/>
        <end position="474"/>
    </location>
</feature>
<dbReference type="AlphaFoldDB" id="A8N5D1"/>
<evidence type="ECO:0000313" key="3">
    <source>
        <dbReference type="Proteomes" id="UP000001861"/>
    </source>
</evidence>